<dbReference type="Proteomes" id="UP000887565">
    <property type="component" value="Unplaced"/>
</dbReference>
<protein>
    <submittedName>
        <fullName evidence="2">Uncharacterized protein</fullName>
    </submittedName>
</protein>
<organism evidence="1 2">
    <name type="scientific">Romanomermis culicivorax</name>
    <name type="common">Nematode worm</name>
    <dbReference type="NCBI Taxonomy" id="13658"/>
    <lineage>
        <taxon>Eukaryota</taxon>
        <taxon>Metazoa</taxon>
        <taxon>Ecdysozoa</taxon>
        <taxon>Nematoda</taxon>
        <taxon>Enoplea</taxon>
        <taxon>Dorylaimia</taxon>
        <taxon>Mermithida</taxon>
        <taxon>Mermithoidea</taxon>
        <taxon>Mermithidae</taxon>
        <taxon>Romanomermis</taxon>
    </lineage>
</organism>
<accession>A0A915IT37</accession>
<name>A0A915IT37_ROMCU</name>
<evidence type="ECO:0000313" key="1">
    <source>
        <dbReference type="Proteomes" id="UP000887565"/>
    </source>
</evidence>
<proteinExistence type="predicted"/>
<reference evidence="2" key="1">
    <citation type="submission" date="2022-11" db="UniProtKB">
        <authorList>
            <consortium name="WormBaseParasite"/>
        </authorList>
    </citation>
    <scope>IDENTIFICATION</scope>
</reference>
<dbReference type="WBParaSite" id="nRc.2.0.1.t17202-RA">
    <property type="protein sequence ID" value="nRc.2.0.1.t17202-RA"/>
    <property type="gene ID" value="nRc.2.0.1.g17202"/>
</dbReference>
<dbReference type="AlphaFoldDB" id="A0A915IT37"/>
<keyword evidence="1" id="KW-1185">Reference proteome</keyword>
<sequence length="140" mass="16052">MISRAASFPSLRKCTKILKLLTFSPVVAKGALNHCSKLLQHLKIDGNRKLSSAHSSGCWKTYLLQTKIYKRLYLNRSWVTSHHWPSFFGGTATQESYLAILNNKLWPDTHQKDEYSSAVKQMQSNCTMKTRENHGNNHNM</sequence>
<evidence type="ECO:0000313" key="2">
    <source>
        <dbReference type="WBParaSite" id="nRc.2.0.1.t17202-RA"/>
    </source>
</evidence>